<dbReference type="EMBL" id="DF967972">
    <property type="protein sequence ID" value="GAP14274.1"/>
    <property type="molecule type" value="Genomic_DNA"/>
</dbReference>
<dbReference type="Proteomes" id="UP000055060">
    <property type="component" value="Unassembled WGS sequence"/>
</dbReference>
<organism evidence="2">
    <name type="scientific">Longilinea arvoryzae</name>
    <dbReference type="NCBI Taxonomy" id="360412"/>
    <lineage>
        <taxon>Bacteria</taxon>
        <taxon>Bacillati</taxon>
        <taxon>Chloroflexota</taxon>
        <taxon>Anaerolineae</taxon>
        <taxon>Anaerolineales</taxon>
        <taxon>Anaerolineaceae</taxon>
        <taxon>Longilinea</taxon>
    </lineage>
</organism>
<proteinExistence type="predicted"/>
<dbReference type="STRING" id="360412.LARV_02040"/>
<feature type="region of interest" description="Disordered" evidence="1">
    <location>
        <begin position="1"/>
        <end position="39"/>
    </location>
</feature>
<dbReference type="RefSeq" id="WP_075073545.1">
    <property type="nucleotide sequence ID" value="NZ_DF967972.1"/>
</dbReference>
<dbReference type="AlphaFoldDB" id="A0A0S7BJB3"/>
<evidence type="ECO:0000256" key="1">
    <source>
        <dbReference type="SAM" id="MobiDB-lite"/>
    </source>
</evidence>
<feature type="compositionally biased region" description="Basic and acidic residues" evidence="1">
    <location>
        <begin position="1"/>
        <end position="11"/>
    </location>
</feature>
<evidence type="ECO:0000313" key="3">
    <source>
        <dbReference type="Proteomes" id="UP000055060"/>
    </source>
</evidence>
<sequence length="60" mass="6925">MSDPKTKRTFEQETLILPSLRLEPQNPNPAADRRASRYDDLALPERQKVVNKLIDHLKGL</sequence>
<keyword evidence="3" id="KW-1185">Reference proteome</keyword>
<reference evidence="2" key="1">
    <citation type="submission" date="2015-07" db="EMBL/GenBank/DDBJ databases">
        <title>Draft Genome Sequences of Anaerolinea thermolimosa IMO-1, Bellilinea caldifistulae GOMI-1, Leptolinea tardivitalis YMTK-2, Levilinea saccharolytica KIBI-1,Longilinea arvoryzae KOME-1, Previously Described as Members of the Anaerolineaceae (Chloroflexi).</title>
        <authorList>
            <person name="Sekiguchi Y."/>
            <person name="Ohashi A."/>
            <person name="Matsuura N."/>
            <person name="Tourlousse M.D."/>
        </authorList>
    </citation>
    <scope>NUCLEOTIDE SEQUENCE [LARGE SCALE GENOMIC DNA]</scope>
    <source>
        <strain evidence="2">KOME-1</strain>
    </source>
</reference>
<evidence type="ECO:0000313" key="2">
    <source>
        <dbReference type="EMBL" id="GAP14274.1"/>
    </source>
</evidence>
<protein>
    <submittedName>
        <fullName evidence="2">Uncharacterized protein</fullName>
    </submittedName>
</protein>
<name>A0A0S7BJB3_9CHLR</name>
<accession>A0A0S7BJB3</accession>
<gene>
    <name evidence="2" type="ORF">LARV_02040</name>
</gene>